<name>A0ABY8S1E1_9GAMM</name>
<dbReference type="RefSeq" id="WP_283266660.1">
    <property type="nucleotide sequence ID" value="NZ_CP125669.1"/>
</dbReference>
<organism evidence="6 7">
    <name type="scientific">Acinetobacter corruptisaponis</name>
    <dbReference type="NCBI Taxonomy" id="3045147"/>
    <lineage>
        <taxon>Bacteria</taxon>
        <taxon>Pseudomonadati</taxon>
        <taxon>Pseudomonadota</taxon>
        <taxon>Gammaproteobacteria</taxon>
        <taxon>Moraxellales</taxon>
        <taxon>Moraxellaceae</taxon>
        <taxon>Acinetobacter</taxon>
    </lineage>
</organism>
<dbReference type="Gene3D" id="1.10.10.10">
    <property type="entry name" value="Winged helix-like DNA-binding domain superfamily/Winged helix DNA-binding domain"/>
    <property type="match status" value="1"/>
</dbReference>
<dbReference type="InterPro" id="IPR036390">
    <property type="entry name" value="WH_DNA-bd_sf"/>
</dbReference>
<dbReference type="Proteomes" id="UP001229836">
    <property type="component" value="Chromosome"/>
</dbReference>
<dbReference type="InterPro" id="IPR000847">
    <property type="entry name" value="LysR_HTH_N"/>
</dbReference>
<proteinExistence type="inferred from homology"/>
<feature type="domain" description="HTH lysR-type" evidence="5">
    <location>
        <begin position="15"/>
        <end position="64"/>
    </location>
</feature>
<keyword evidence="3" id="KW-0238">DNA-binding</keyword>
<dbReference type="InterPro" id="IPR058163">
    <property type="entry name" value="LysR-type_TF_proteobact-type"/>
</dbReference>
<dbReference type="PANTHER" id="PTHR30537">
    <property type="entry name" value="HTH-TYPE TRANSCRIPTIONAL REGULATOR"/>
    <property type="match status" value="1"/>
</dbReference>
<keyword evidence="7" id="KW-1185">Reference proteome</keyword>
<evidence type="ECO:0000256" key="3">
    <source>
        <dbReference type="ARBA" id="ARBA00023125"/>
    </source>
</evidence>
<accession>A0ABY8S1E1</accession>
<dbReference type="InterPro" id="IPR005119">
    <property type="entry name" value="LysR_subst-bd"/>
</dbReference>
<reference evidence="6 7" key="1">
    <citation type="submission" date="2023-05" db="EMBL/GenBank/DDBJ databases">
        <title>The complete genome of Acinetobacter sp. nov KCTC 92772.</title>
        <authorList>
            <person name="Zhou G."/>
        </authorList>
    </citation>
    <scope>NUCLEOTIDE SEQUENCE [LARGE SCALE GENOMIC DNA]</scope>
    <source>
        <strain evidence="6 7">KCTC 92772</strain>
    </source>
</reference>
<dbReference type="Pfam" id="PF03466">
    <property type="entry name" value="LysR_substrate"/>
    <property type="match status" value="1"/>
</dbReference>
<evidence type="ECO:0000313" key="6">
    <source>
        <dbReference type="EMBL" id="WHP05106.1"/>
    </source>
</evidence>
<dbReference type="SUPFAM" id="SSF46785">
    <property type="entry name" value="Winged helix' DNA-binding domain"/>
    <property type="match status" value="1"/>
</dbReference>
<evidence type="ECO:0000256" key="4">
    <source>
        <dbReference type="ARBA" id="ARBA00023163"/>
    </source>
</evidence>
<dbReference type="Gene3D" id="3.40.190.290">
    <property type="match status" value="1"/>
</dbReference>
<sequence length="314" mass="35617">MMPIQPALLYSLTWFAHIARHRSFTKAATEMEVTRAALSQHLKSLEQSLEVRLLNRTTRDMSLTEEGQRLLDVVQPALQAIEQAVAELDEAHLEPSGLIRLSVSRVAARTLIEPHMREFLERYPKLRLELVTDDGFSNIVLEGLDAGIRLGESLEDQMVAIPITPQLEMAIVGAPEYFECYGVPETPQQLKDHNCLSYRFSSSGVIDRWSFITPDAEARTIVYEPKGNAIFNDDDSMLRAALSGIGLVQHLNLCVQPYLQDGRLVRILLPWVRPRSGFFLYMPSRAHMPAKLRVLMEFLIEKRELLVLDSLKVP</sequence>
<comment type="similarity">
    <text evidence="1">Belongs to the LysR transcriptional regulatory family.</text>
</comment>
<dbReference type="SUPFAM" id="SSF53850">
    <property type="entry name" value="Periplasmic binding protein-like II"/>
    <property type="match status" value="1"/>
</dbReference>
<evidence type="ECO:0000256" key="1">
    <source>
        <dbReference type="ARBA" id="ARBA00009437"/>
    </source>
</evidence>
<dbReference type="Pfam" id="PF00126">
    <property type="entry name" value="HTH_1"/>
    <property type="match status" value="1"/>
</dbReference>
<keyword evidence="4" id="KW-0804">Transcription</keyword>
<evidence type="ECO:0000313" key="7">
    <source>
        <dbReference type="Proteomes" id="UP001229836"/>
    </source>
</evidence>
<dbReference type="CDD" id="cd08474">
    <property type="entry name" value="PBP2_CrgA_like_5"/>
    <property type="match status" value="1"/>
</dbReference>
<dbReference type="PANTHER" id="PTHR30537:SF1">
    <property type="entry name" value="HTH-TYPE TRANSCRIPTIONAL REGULATOR PGRR"/>
    <property type="match status" value="1"/>
</dbReference>
<dbReference type="PROSITE" id="PS50931">
    <property type="entry name" value="HTH_LYSR"/>
    <property type="match status" value="1"/>
</dbReference>
<dbReference type="EMBL" id="CP125669">
    <property type="protein sequence ID" value="WHP05106.1"/>
    <property type="molecule type" value="Genomic_DNA"/>
</dbReference>
<keyword evidence="2" id="KW-0805">Transcription regulation</keyword>
<gene>
    <name evidence="6" type="ORF">QLH32_13860</name>
</gene>
<evidence type="ECO:0000256" key="2">
    <source>
        <dbReference type="ARBA" id="ARBA00023015"/>
    </source>
</evidence>
<dbReference type="InterPro" id="IPR036388">
    <property type="entry name" value="WH-like_DNA-bd_sf"/>
</dbReference>
<protein>
    <submittedName>
        <fullName evidence="6">LysR family transcriptional regulator</fullName>
    </submittedName>
</protein>
<evidence type="ECO:0000259" key="5">
    <source>
        <dbReference type="PROSITE" id="PS50931"/>
    </source>
</evidence>